<keyword evidence="8" id="KW-0999">Mitochondrion inner membrane</keyword>
<evidence type="ECO:0000256" key="15">
    <source>
        <dbReference type="ARBA" id="ARBA00023136"/>
    </source>
</evidence>
<feature type="transmembrane region" description="Helical" evidence="17">
    <location>
        <begin position="557"/>
        <end position="576"/>
    </location>
</feature>
<evidence type="ECO:0000256" key="10">
    <source>
        <dbReference type="ARBA" id="ARBA00022982"/>
    </source>
</evidence>
<evidence type="ECO:0000259" key="18">
    <source>
        <dbReference type="Pfam" id="PF00361"/>
    </source>
</evidence>
<evidence type="ECO:0000256" key="8">
    <source>
        <dbReference type="ARBA" id="ARBA00022792"/>
    </source>
</evidence>
<comment type="similarity">
    <text evidence="17">Belongs to the complex I subunit 5 family.</text>
</comment>
<evidence type="ECO:0000256" key="12">
    <source>
        <dbReference type="ARBA" id="ARBA00023027"/>
    </source>
</evidence>
<geneLocation type="mitochondrion" evidence="21"/>
<dbReference type="Pfam" id="PF06455">
    <property type="entry name" value="NADH5_C"/>
    <property type="match status" value="1"/>
</dbReference>
<feature type="transmembrane region" description="Helical" evidence="17">
    <location>
        <begin position="12"/>
        <end position="31"/>
    </location>
</feature>
<evidence type="ECO:0000256" key="4">
    <source>
        <dbReference type="ARBA" id="ARBA00021096"/>
    </source>
</evidence>
<dbReference type="Pfam" id="PF00361">
    <property type="entry name" value="Proton_antipo_M"/>
    <property type="match status" value="1"/>
</dbReference>
<keyword evidence="13 17" id="KW-0830">Ubiquinone</keyword>
<feature type="transmembrane region" description="Helical" evidence="17">
    <location>
        <begin position="301"/>
        <end position="322"/>
    </location>
</feature>
<dbReference type="InterPro" id="IPR003945">
    <property type="entry name" value="NU5C-like"/>
</dbReference>
<dbReference type="InterPro" id="IPR001750">
    <property type="entry name" value="ND/Mrp_TM"/>
</dbReference>
<feature type="transmembrane region" description="Helical" evidence="17">
    <location>
        <begin position="378"/>
        <end position="400"/>
    </location>
</feature>
<dbReference type="EC" id="7.1.1.2" evidence="3 17"/>
<protein>
    <recommendedName>
        <fullName evidence="4 17">NADH-ubiquinone oxidoreductase chain 5</fullName>
        <ecNumber evidence="3 17">7.1.1.2</ecNumber>
    </recommendedName>
</protein>
<keyword evidence="7 17" id="KW-0812">Transmembrane</keyword>
<organism evidence="21">
    <name type="scientific">Tenomerga trabecula</name>
    <dbReference type="NCBI Taxonomy" id="2843307"/>
    <lineage>
        <taxon>Eukaryota</taxon>
        <taxon>Metazoa</taxon>
        <taxon>Ecdysozoa</taxon>
        <taxon>Arthropoda</taxon>
        <taxon>Hexapoda</taxon>
        <taxon>Insecta</taxon>
        <taxon>Pterygota</taxon>
        <taxon>Neoptera</taxon>
        <taxon>Endopterygota</taxon>
        <taxon>Coleoptera</taxon>
        <taxon>Archostemata</taxon>
        <taxon>Cupedidae</taxon>
        <taxon>Tenomerga</taxon>
    </lineage>
</organism>
<proteinExistence type="inferred from homology"/>
<dbReference type="PRINTS" id="PR01435">
    <property type="entry name" value="NPOXDRDTASE5"/>
</dbReference>
<dbReference type="InterPro" id="IPR010934">
    <property type="entry name" value="NADH_DH_su5_C"/>
</dbReference>
<evidence type="ECO:0000256" key="9">
    <source>
        <dbReference type="ARBA" id="ARBA00022967"/>
    </source>
</evidence>
<feature type="domain" description="NADH:quinone oxidoreductase/Mrp antiporter transmembrane" evidence="18">
    <location>
        <begin position="108"/>
        <end position="387"/>
    </location>
</feature>
<keyword evidence="12 17" id="KW-0520">NAD</keyword>
<keyword evidence="11 17" id="KW-1133">Transmembrane helix</keyword>
<feature type="transmembrane region" description="Helical" evidence="17">
    <location>
        <begin position="91"/>
        <end position="108"/>
    </location>
</feature>
<feature type="domain" description="NADH-Ubiquinone oxidoreductase (complex I) chain 5 N-terminal" evidence="19">
    <location>
        <begin position="44"/>
        <end position="91"/>
    </location>
</feature>
<dbReference type="GO" id="GO:0042773">
    <property type="term" value="P:ATP synthesis coupled electron transport"/>
    <property type="evidence" value="ECO:0007669"/>
    <property type="project" value="InterPro"/>
</dbReference>
<comment type="function">
    <text evidence="17">Core subunit of the mitochondrial membrane respiratory chain NADH dehydrogenase (Complex I) which catalyzes electron transfer from NADH through the respiratory chain, using ubiquinone as an electron acceptor. Essential for the catalytic activity and assembly of complex I.</text>
</comment>
<feature type="transmembrane region" description="Helical" evidence="17">
    <location>
        <begin position="273"/>
        <end position="295"/>
    </location>
</feature>
<evidence type="ECO:0000256" key="11">
    <source>
        <dbReference type="ARBA" id="ARBA00022989"/>
    </source>
</evidence>
<evidence type="ECO:0000256" key="6">
    <source>
        <dbReference type="ARBA" id="ARBA00022660"/>
    </source>
</evidence>
<feature type="transmembrane region" description="Helical" evidence="17">
    <location>
        <begin position="185"/>
        <end position="207"/>
    </location>
</feature>
<keyword evidence="10" id="KW-0249">Electron transport</keyword>
<comment type="catalytic activity">
    <reaction evidence="16 17">
        <text>a ubiquinone + NADH + 5 H(+)(in) = a ubiquinol + NAD(+) + 4 H(+)(out)</text>
        <dbReference type="Rhea" id="RHEA:29091"/>
        <dbReference type="Rhea" id="RHEA-COMP:9565"/>
        <dbReference type="Rhea" id="RHEA-COMP:9566"/>
        <dbReference type="ChEBI" id="CHEBI:15378"/>
        <dbReference type="ChEBI" id="CHEBI:16389"/>
        <dbReference type="ChEBI" id="CHEBI:17976"/>
        <dbReference type="ChEBI" id="CHEBI:57540"/>
        <dbReference type="ChEBI" id="CHEBI:57945"/>
        <dbReference type="EC" id="7.1.1.2"/>
    </reaction>
</comment>
<keyword evidence="6" id="KW-0679">Respiratory chain</keyword>
<evidence type="ECO:0000259" key="20">
    <source>
        <dbReference type="Pfam" id="PF06455"/>
    </source>
</evidence>
<evidence type="ECO:0000313" key="21">
    <source>
        <dbReference type="EMBL" id="QWK41057.1"/>
    </source>
</evidence>
<feature type="transmembrane region" description="Helical" evidence="17">
    <location>
        <begin position="494"/>
        <end position="515"/>
    </location>
</feature>
<dbReference type="Pfam" id="PF00662">
    <property type="entry name" value="Proton_antipo_N"/>
    <property type="match status" value="1"/>
</dbReference>
<feature type="transmembrane region" description="Helical" evidence="17">
    <location>
        <begin position="421"/>
        <end position="445"/>
    </location>
</feature>
<name>A0A8F0F679_9COLE</name>
<evidence type="ECO:0000256" key="3">
    <source>
        <dbReference type="ARBA" id="ARBA00012944"/>
    </source>
</evidence>
<evidence type="ECO:0000256" key="17">
    <source>
        <dbReference type="RuleBase" id="RU003404"/>
    </source>
</evidence>
<feature type="transmembrane region" description="Helical" evidence="17">
    <location>
        <begin position="334"/>
        <end position="358"/>
    </location>
</feature>
<dbReference type="GO" id="GO:0008137">
    <property type="term" value="F:NADH dehydrogenase (ubiquinone) activity"/>
    <property type="evidence" value="ECO:0007669"/>
    <property type="project" value="UniProtKB-EC"/>
</dbReference>
<feature type="transmembrane region" description="Helical" evidence="17">
    <location>
        <begin position="245"/>
        <end position="266"/>
    </location>
</feature>
<accession>A0A8F0F679</accession>
<evidence type="ECO:0000256" key="16">
    <source>
        <dbReference type="ARBA" id="ARBA00049551"/>
    </source>
</evidence>
<comment type="subcellular location">
    <subcellularLocation>
        <location evidence="2">Mitochondrion inner membrane</location>
        <topology evidence="2">Multi-pass membrane protein</topology>
    </subcellularLocation>
</comment>
<sequence length="577" mass="66526">MVSELSLCKLYFLFLLFFSLCFFFFACYFVIMNSMMMIEWELISFNSSLIVMVILLDWLSLFFGSFVLFISCMVILYSFDYMSSDLMINRFIYLVLMFVLSMLLMIFSPNLISIILGWDGLGLVSFCLVIYYQNISSYNAGFLTILSNRIGDVMILISITWMINYGSFNFFLFLNCLTKDFEMMLIGILISIACFTKSAQIPFSAWLPAAMAAPTPVSSLVHSSTLVTAGIYLMIRFNFLLNETLSFLILFISSMTMFMAGLGANFEFDLSKIIALSTLSQLGLMMMILSMGNYLLSFFHLLMHALFKALLFMCAGFIIHNFGGNQDIRNLGGIVKIFPFISICLLISSLSLCGMPFLAGFYSKDLIIEIVLMSKFNIYIFFVLMVSTGLTVSYTFRLFYYVFLGNFNYKSLISLDYKNLCMVYSMIPMVIMVIFGGSFISWMVFPFPDLIFLPLLFKLLALLLSFLGVWMGLEISFLSFGEVKFLLMFNKMNMFFSLMWFFPGLSTSLISFFPLKGGLLMSDLIDYGWNETLGLRGLMLNMEYFSKVIQKFYLNNLQVYMMLFLFLNLFFYLYWFI</sequence>
<dbReference type="InterPro" id="IPR001516">
    <property type="entry name" value="Proton_antipo_N"/>
</dbReference>
<dbReference type="GO" id="GO:0005743">
    <property type="term" value="C:mitochondrial inner membrane"/>
    <property type="evidence" value="ECO:0007669"/>
    <property type="project" value="UniProtKB-SubCell"/>
</dbReference>
<dbReference type="PANTHER" id="PTHR42829:SF2">
    <property type="entry name" value="NADH-UBIQUINONE OXIDOREDUCTASE CHAIN 5"/>
    <property type="match status" value="1"/>
</dbReference>
<dbReference type="GO" id="GO:0015990">
    <property type="term" value="P:electron transport coupled proton transport"/>
    <property type="evidence" value="ECO:0007669"/>
    <property type="project" value="TreeGrafter"/>
</dbReference>
<gene>
    <name evidence="21" type="primary">ND5</name>
</gene>
<comment type="function">
    <text evidence="1">Core subunit of the mitochondrial membrane respiratory chain NADH dehydrogenase (Complex I) that is believed to belong to the minimal assembly required for catalysis. Complex I functions in the transfer of electrons from NADH to the respiratory chain. The immediate electron acceptor for the enzyme is believed to be ubiquinone.</text>
</comment>
<dbReference type="EMBL" id="MW820160">
    <property type="protein sequence ID" value="QWK41057.1"/>
    <property type="molecule type" value="Genomic_DNA"/>
</dbReference>
<keyword evidence="14 17" id="KW-0496">Mitochondrion</keyword>
<reference evidence="21" key="1">
    <citation type="submission" date="2021-03" db="EMBL/GenBank/DDBJ databases">
        <title>The complete mitochondrial genome of Tenomerga trabecula (Coleoptera: Archostemata: Cupedidae) and phylogenetic analysis among Coleoptera.</title>
        <authorList>
            <person name="Jin L."/>
            <person name="Li Y."/>
            <person name="Bai M."/>
        </authorList>
    </citation>
    <scope>NUCLEOTIDE SEQUENCE</scope>
</reference>
<dbReference type="GO" id="GO:0003954">
    <property type="term" value="F:NADH dehydrogenase activity"/>
    <property type="evidence" value="ECO:0007669"/>
    <property type="project" value="TreeGrafter"/>
</dbReference>
<keyword evidence="15 17" id="KW-0472">Membrane</keyword>
<evidence type="ECO:0000256" key="1">
    <source>
        <dbReference type="ARBA" id="ARBA00003257"/>
    </source>
</evidence>
<evidence type="ECO:0000256" key="2">
    <source>
        <dbReference type="ARBA" id="ARBA00004448"/>
    </source>
</evidence>
<dbReference type="PANTHER" id="PTHR42829">
    <property type="entry name" value="NADH-UBIQUINONE OXIDOREDUCTASE CHAIN 5"/>
    <property type="match status" value="1"/>
</dbReference>
<dbReference type="AlphaFoldDB" id="A0A8F0F679"/>
<feature type="transmembrane region" description="Helical" evidence="17">
    <location>
        <begin position="153"/>
        <end position="173"/>
    </location>
</feature>
<evidence type="ECO:0000256" key="7">
    <source>
        <dbReference type="ARBA" id="ARBA00022692"/>
    </source>
</evidence>
<evidence type="ECO:0000259" key="19">
    <source>
        <dbReference type="Pfam" id="PF00662"/>
    </source>
</evidence>
<dbReference type="PRINTS" id="PR01434">
    <property type="entry name" value="NADHDHGNASE5"/>
</dbReference>
<feature type="domain" description="NADH dehydrogenase subunit 5 C-terminal" evidence="20">
    <location>
        <begin position="394"/>
        <end position="573"/>
    </location>
</feature>
<evidence type="ECO:0000256" key="13">
    <source>
        <dbReference type="ARBA" id="ARBA00023075"/>
    </source>
</evidence>
<keyword evidence="5 17" id="KW-0813">Transport</keyword>
<feature type="transmembrane region" description="Helical" evidence="17">
    <location>
        <begin position="451"/>
        <end position="473"/>
    </location>
</feature>
<feature type="transmembrane region" description="Helical" evidence="17">
    <location>
        <begin position="114"/>
        <end position="132"/>
    </location>
</feature>
<evidence type="ECO:0000256" key="5">
    <source>
        <dbReference type="ARBA" id="ARBA00022448"/>
    </source>
</evidence>
<evidence type="ECO:0000256" key="14">
    <source>
        <dbReference type="ARBA" id="ARBA00023128"/>
    </source>
</evidence>
<keyword evidence="9" id="KW-1278">Translocase</keyword>